<reference evidence="1" key="1">
    <citation type="journal article" date="2020" name="New Phytol.">
        <title>Comparative genomics reveals dynamic genome evolution in host specialist ectomycorrhizal fungi.</title>
        <authorList>
            <person name="Lofgren L.A."/>
            <person name="Nguyen N.H."/>
            <person name="Vilgalys R."/>
            <person name="Ruytinx J."/>
            <person name="Liao H.L."/>
            <person name="Branco S."/>
            <person name="Kuo A."/>
            <person name="LaButti K."/>
            <person name="Lipzen A."/>
            <person name="Andreopoulos W."/>
            <person name="Pangilinan J."/>
            <person name="Riley R."/>
            <person name="Hundley H."/>
            <person name="Na H."/>
            <person name="Barry K."/>
            <person name="Grigoriev I.V."/>
            <person name="Stajich J.E."/>
            <person name="Kennedy P.G."/>
        </authorList>
    </citation>
    <scope>NUCLEOTIDE SEQUENCE</scope>
    <source>
        <strain evidence="1">FC203</strain>
    </source>
</reference>
<name>A0AAD4HSA6_9AGAM</name>
<keyword evidence="2" id="KW-1185">Reference proteome</keyword>
<comment type="caution">
    <text evidence="1">The sequence shown here is derived from an EMBL/GenBank/DDBJ whole genome shotgun (WGS) entry which is preliminary data.</text>
</comment>
<evidence type="ECO:0000313" key="2">
    <source>
        <dbReference type="Proteomes" id="UP001195769"/>
    </source>
</evidence>
<dbReference type="Proteomes" id="UP001195769">
    <property type="component" value="Unassembled WGS sequence"/>
</dbReference>
<protein>
    <submittedName>
        <fullName evidence="1">Uncharacterized protein</fullName>
    </submittedName>
</protein>
<dbReference type="RefSeq" id="XP_041232306.1">
    <property type="nucleotide sequence ID" value="XM_041366120.1"/>
</dbReference>
<dbReference type="AlphaFoldDB" id="A0AAD4HSA6"/>
<dbReference type="GeneID" id="64660418"/>
<proteinExistence type="predicted"/>
<accession>A0AAD4HSA6</accession>
<dbReference type="EMBL" id="JABBWK010000004">
    <property type="protein sequence ID" value="KAG1906731.1"/>
    <property type="molecule type" value="Genomic_DNA"/>
</dbReference>
<evidence type="ECO:0000313" key="1">
    <source>
        <dbReference type="EMBL" id="KAG1906731.1"/>
    </source>
</evidence>
<sequence>MAFIRAYLRLHALSRSLAIRICALLPILSPHFCAFFISRRPISDTPTRALATRRFRYFRAFSPFPSYLPQFFTKPSQPYTHFEALVRLFLSGYSPSSSMQPSSRFFTLASLLLQY</sequence>
<gene>
    <name evidence="1" type="ORF">F5891DRAFT_1182141</name>
</gene>
<organism evidence="1 2">
    <name type="scientific">Suillus fuscotomentosus</name>
    <dbReference type="NCBI Taxonomy" id="1912939"/>
    <lineage>
        <taxon>Eukaryota</taxon>
        <taxon>Fungi</taxon>
        <taxon>Dikarya</taxon>
        <taxon>Basidiomycota</taxon>
        <taxon>Agaricomycotina</taxon>
        <taxon>Agaricomycetes</taxon>
        <taxon>Agaricomycetidae</taxon>
        <taxon>Boletales</taxon>
        <taxon>Suillineae</taxon>
        <taxon>Suillaceae</taxon>
        <taxon>Suillus</taxon>
    </lineage>
</organism>